<reference evidence="2 3" key="1">
    <citation type="journal article" date="2015" name="Int. J. Syst. Evol. Microbiol.">
        <title>Amycolatopsis rhabdoformis sp. nov., an actinomycete isolated from a tropical forest soil.</title>
        <authorList>
            <person name="Souza W.R."/>
            <person name="Silva R.E."/>
            <person name="Goodfellow M."/>
            <person name="Busarakam K."/>
            <person name="Figueiro F.S."/>
            <person name="Ferreira D."/>
            <person name="Rodrigues-Filho E."/>
            <person name="Moraes L.A.B."/>
            <person name="Zucchi T.D."/>
        </authorList>
    </citation>
    <scope>NUCLEOTIDE SEQUENCE [LARGE SCALE GENOMIC DNA]</scope>
    <source>
        <strain evidence="2 3">NCIMB 14900</strain>
    </source>
</reference>
<keyword evidence="1" id="KW-1133">Transmembrane helix</keyword>
<evidence type="ECO:0000313" key="3">
    <source>
        <dbReference type="Proteomes" id="UP001330812"/>
    </source>
</evidence>
<keyword evidence="1" id="KW-0812">Transmembrane</keyword>
<feature type="transmembrane region" description="Helical" evidence="1">
    <location>
        <begin position="63"/>
        <end position="83"/>
    </location>
</feature>
<organism evidence="2 3">
    <name type="scientific">Amycolatopsis rhabdoformis</name>
    <dbReference type="NCBI Taxonomy" id="1448059"/>
    <lineage>
        <taxon>Bacteria</taxon>
        <taxon>Bacillati</taxon>
        <taxon>Actinomycetota</taxon>
        <taxon>Actinomycetes</taxon>
        <taxon>Pseudonocardiales</taxon>
        <taxon>Pseudonocardiaceae</taxon>
        <taxon>Amycolatopsis</taxon>
    </lineage>
</organism>
<name>A0ABZ1I8Y6_9PSEU</name>
<keyword evidence="3" id="KW-1185">Reference proteome</keyword>
<accession>A0ABZ1I8Y6</accession>
<protein>
    <submittedName>
        <fullName evidence="2">Uncharacterized protein</fullName>
    </submittedName>
</protein>
<keyword evidence="1" id="KW-0472">Membrane</keyword>
<gene>
    <name evidence="2" type="ORF">VSH64_46555</name>
</gene>
<proteinExistence type="predicted"/>
<dbReference type="Proteomes" id="UP001330812">
    <property type="component" value="Chromosome"/>
</dbReference>
<evidence type="ECO:0000313" key="2">
    <source>
        <dbReference type="EMBL" id="WSE30176.1"/>
    </source>
</evidence>
<evidence type="ECO:0000256" key="1">
    <source>
        <dbReference type="SAM" id="Phobius"/>
    </source>
</evidence>
<feature type="transmembrane region" description="Helical" evidence="1">
    <location>
        <begin position="95"/>
        <end position="118"/>
    </location>
</feature>
<sequence>MAFSVKRVTWREWLGLGAGLLALVTLFLPWTVLTADTATDDVRDAFNSLPHDDVVRSAWHSDFFSWFPPLMVLLAGLVVVVFGQVGKVRTSGLPHLWLVAGLAALVLMAIGWTTLDWIFDSDQRAFLETAGVMINAGVGRYLGLVAVLVAIAASILDIRAARAESRAPRGRGSRR</sequence>
<dbReference type="RefSeq" id="WP_326569132.1">
    <property type="nucleotide sequence ID" value="NZ_CP142149.1"/>
</dbReference>
<dbReference type="EMBL" id="CP142149">
    <property type="protein sequence ID" value="WSE30176.1"/>
    <property type="molecule type" value="Genomic_DNA"/>
</dbReference>
<feature type="transmembrane region" description="Helical" evidence="1">
    <location>
        <begin position="138"/>
        <end position="156"/>
    </location>
</feature>